<comment type="caution">
    <text evidence="2">The sequence shown here is derived from an EMBL/GenBank/DDBJ whole genome shotgun (WGS) entry which is preliminary data.</text>
</comment>
<accession>A0A9P5YZC9</accession>
<dbReference type="AlphaFoldDB" id="A0A9P5YZC9"/>
<proteinExistence type="predicted"/>
<name>A0A9P5YZC9_9AGAR</name>
<keyword evidence="3" id="KW-1185">Reference proteome</keyword>
<dbReference type="OrthoDB" id="3365698at2759"/>
<evidence type="ECO:0000313" key="2">
    <source>
        <dbReference type="EMBL" id="KAF9478382.1"/>
    </source>
</evidence>
<reference evidence="2" key="1">
    <citation type="submission" date="2020-11" db="EMBL/GenBank/DDBJ databases">
        <authorList>
            <consortium name="DOE Joint Genome Institute"/>
            <person name="Ahrendt S."/>
            <person name="Riley R."/>
            <person name="Andreopoulos W."/>
            <person name="Labutti K."/>
            <person name="Pangilinan J."/>
            <person name="Ruiz-Duenas F.J."/>
            <person name="Barrasa J.M."/>
            <person name="Sanchez-Garcia M."/>
            <person name="Camarero S."/>
            <person name="Miyauchi S."/>
            <person name="Serrano A."/>
            <person name="Linde D."/>
            <person name="Babiker R."/>
            <person name="Drula E."/>
            <person name="Ayuso-Fernandez I."/>
            <person name="Pacheco R."/>
            <person name="Padilla G."/>
            <person name="Ferreira P."/>
            <person name="Barriuso J."/>
            <person name="Kellner H."/>
            <person name="Castanera R."/>
            <person name="Alfaro M."/>
            <person name="Ramirez L."/>
            <person name="Pisabarro A.G."/>
            <person name="Kuo A."/>
            <person name="Tritt A."/>
            <person name="Lipzen A."/>
            <person name="He G."/>
            <person name="Yan M."/>
            <person name="Ng V."/>
            <person name="Cullen D."/>
            <person name="Martin F."/>
            <person name="Rosso M.-N."/>
            <person name="Henrissat B."/>
            <person name="Hibbett D."/>
            <person name="Martinez A.T."/>
            <person name="Grigoriev I.V."/>
        </authorList>
    </citation>
    <scope>NUCLEOTIDE SEQUENCE</scope>
    <source>
        <strain evidence="2">CIRM-BRFM 674</strain>
    </source>
</reference>
<dbReference type="Proteomes" id="UP000807469">
    <property type="component" value="Unassembled WGS sequence"/>
</dbReference>
<organism evidence="2 3">
    <name type="scientific">Pholiota conissans</name>
    <dbReference type="NCBI Taxonomy" id="109636"/>
    <lineage>
        <taxon>Eukaryota</taxon>
        <taxon>Fungi</taxon>
        <taxon>Dikarya</taxon>
        <taxon>Basidiomycota</taxon>
        <taxon>Agaricomycotina</taxon>
        <taxon>Agaricomycetes</taxon>
        <taxon>Agaricomycetidae</taxon>
        <taxon>Agaricales</taxon>
        <taxon>Agaricineae</taxon>
        <taxon>Strophariaceae</taxon>
        <taxon>Pholiota</taxon>
    </lineage>
</organism>
<dbReference type="EMBL" id="MU155236">
    <property type="protein sequence ID" value="KAF9478382.1"/>
    <property type="molecule type" value="Genomic_DNA"/>
</dbReference>
<sequence length="407" mass="45527">MHHQRHLIPSKMPRNSNRSLERRVSSNLMNQVLLSPILQSLTILELSDLPNFPAVTIPHLVKLQIKFQHQSIGSSFDKLTLPSIEDIRVVSIVGNLIARLTTMISRSNTPCQLKSLSVRTGFVEPGDLWTLLKLTPQLRNLDTTITRSNNFIDIASLAYKGGSVPLVPLLETCKFYVEDAVSAETSQALNELAALRCELENDSEGIIAPDLVPIAGEVRPLKNLYIYFDATGGMGPRQQAELEGWRSTPQASQLSVFKTQLVIEVPNLVQGGPAQVGVRVKPLSKKALERVSSILDEINAQEFDDPVHIYASGIHFTLHSFSQMPYAANSEENKLCQRASDILETWHPLFLKHLSDRHWTFKGPLCLGYIPSNDAIRKSEDALDVIYGLKDEMPLYSIFWPTFMAYT</sequence>
<protein>
    <submittedName>
        <fullName evidence="2">Uncharacterized protein</fullName>
    </submittedName>
</protein>
<evidence type="ECO:0000313" key="3">
    <source>
        <dbReference type="Proteomes" id="UP000807469"/>
    </source>
</evidence>
<feature type="region of interest" description="Disordered" evidence="1">
    <location>
        <begin position="1"/>
        <end position="21"/>
    </location>
</feature>
<gene>
    <name evidence="2" type="ORF">BDN70DRAFT_48718</name>
</gene>
<evidence type="ECO:0000256" key="1">
    <source>
        <dbReference type="SAM" id="MobiDB-lite"/>
    </source>
</evidence>